<dbReference type="GO" id="GO:0005874">
    <property type="term" value="C:microtubule"/>
    <property type="evidence" value="ECO:0007669"/>
    <property type="project" value="UniProtKB-KW"/>
</dbReference>
<evidence type="ECO:0000256" key="4">
    <source>
        <dbReference type="ARBA" id="ARBA00022574"/>
    </source>
</evidence>
<protein>
    <submittedName>
        <fullName evidence="13">Dynein intermediate chain 3, ciliary-like</fullName>
    </submittedName>
</protein>
<dbReference type="GO" id="GO:0045504">
    <property type="term" value="F:dynein heavy chain binding"/>
    <property type="evidence" value="ECO:0007669"/>
    <property type="project" value="TreeGrafter"/>
</dbReference>
<dbReference type="InterPro" id="IPR050687">
    <property type="entry name" value="Dynein_IC"/>
</dbReference>
<evidence type="ECO:0000256" key="5">
    <source>
        <dbReference type="ARBA" id="ARBA00022701"/>
    </source>
</evidence>
<keyword evidence="11" id="KW-0966">Cell projection</keyword>
<proteinExistence type="inferred from homology"/>
<evidence type="ECO:0000256" key="10">
    <source>
        <dbReference type="ARBA" id="ARBA00023212"/>
    </source>
</evidence>
<dbReference type="OrthoDB" id="366230at2759"/>
<keyword evidence="12" id="KW-1185">Reference proteome</keyword>
<dbReference type="AlphaFoldDB" id="A0A7E5V9J0"/>
<reference evidence="13" key="1">
    <citation type="submission" date="2025-08" db="UniProtKB">
        <authorList>
            <consortium name="RefSeq"/>
        </authorList>
    </citation>
    <scope>IDENTIFICATION</scope>
</reference>
<evidence type="ECO:0000256" key="11">
    <source>
        <dbReference type="ARBA" id="ARBA00023273"/>
    </source>
</evidence>
<keyword evidence="6" id="KW-0677">Repeat</keyword>
<accession>A0A7E5V9J0</accession>
<gene>
    <name evidence="13" type="primary">LOC113491948</name>
</gene>
<dbReference type="PANTHER" id="PTHR12442:SF7">
    <property type="entry name" value="DYNEIN AXONEMAL INTERMEDIATE CHAIN 2"/>
    <property type="match status" value="1"/>
</dbReference>
<dbReference type="GO" id="GO:0003341">
    <property type="term" value="P:cilium movement"/>
    <property type="evidence" value="ECO:0007669"/>
    <property type="project" value="TreeGrafter"/>
</dbReference>
<dbReference type="GO" id="GO:0036158">
    <property type="term" value="P:outer dynein arm assembly"/>
    <property type="evidence" value="ECO:0007669"/>
    <property type="project" value="TreeGrafter"/>
</dbReference>
<dbReference type="PANTHER" id="PTHR12442">
    <property type="entry name" value="DYNEIN INTERMEDIATE CHAIN"/>
    <property type="match status" value="1"/>
</dbReference>
<evidence type="ECO:0000256" key="8">
    <source>
        <dbReference type="ARBA" id="ARBA00023069"/>
    </source>
</evidence>
<keyword evidence="9" id="KW-0505">Motor protein</keyword>
<evidence type="ECO:0000256" key="2">
    <source>
        <dbReference type="ARBA" id="ARBA00011059"/>
    </source>
</evidence>
<dbReference type="InterPro" id="IPR036322">
    <property type="entry name" value="WD40_repeat_dom_sf"/>
</dbReference>
<keyword evidence="5" id="KW-0493">Microtubule</keyword>
<dbReference type="InterPro" id="IPR015943">
    <property type="entry name" value="WD40/YVTN_repeat-like_dom_sf"/>
</dbReference>
<dbReference type="InterPro" id="IPR001680">
    <property type="entry name" value="WD40_rpt"/>
</dbReference>
<keyword evidence="8" id="KW-0969">Cilium</keyword>
<organism evidence="12 13">
    <name type="scientific">Trichoplusia ni</name>
    <name type="common">Cabbage looper</name>
    <dbReference type="NCBI Taxonomy" id="7111"/>
    <lineage>
        <taxon>Eukaryota</taxon>
        <taxon>Metazoa</taxon>
        <taxon>Ecdysozoa</taxon>
        <taxon>Arthropoda</taxon>
        <taxon>Hexapoda</taxon>
        <taxon>Insecta</taxon>
        <taxon>Pterygota</taxon>
        <taxon>Neoptera</taxon>
        <taxon>Endopterygota</taxon>
        <taxon>Lepidoptera</taxon>
        <taxon>Glossata</taxon>
        <taxon>Ditrysia</taxon>
        <taxon>Noctuoidea</taxon>
        <taxon>Noctuidae</taxon>
        <taxon>Plusiinae</taxon>
        <taxon>Trichoplusia</taxon>
    </lineage>
</organism>
<dbReference type="GeneID" id="113491948"/>
<evidence type="ECO:0000256" key="7">
    <source>
        <dbReference type="ARBA" id="ARBA00023017"/>
    </source>
</evidence>
<dbReference type="GO" id="GO:0036157">
    <property type="term" value="C:outer dynein arm"/>
    <property type="evidence" value="ECO:0007669"/>
    <property type="project" value="TreeGrafter"/>
</dbReference>
<keyword evidence="10" id="KW-0206">Cytoskeleton</keyword>
<evidence type="ECO:0000256" key="3">
    <source>
        <dbReference type="ARBA" id="ARBA00022490"/>
    </source>
</evidence>
<keyword evidence="4" id="KW-0853">WD repeat</keyword>
<name>A0A7E5V9J0_TRINI</name>
<evidence type="ECO:0000256" key="9">
    <source>
        <dbReference type="ARBA" id="ARBA00023175"/>
    </source>
</evidence>
<keyword evidence="7" id="KW-0243">Dynein</keyword>
<dbReference type="Gene3D" id="2.130.10.10">
    <property type="entry name" value="YVTN repeat-like/Quinoprotein amine dehydrogenase"/>
    <property type="match status" value="2"/>
</dbReference>
<dbReference type="InParanoid" id="A0A7E5V9J0"/>
<evidence type="ECO:0000256" key="1">
    <source>
        <dbReference type="ARBA" id="ARBA00004430"/>
    </source>
</evidence>
<dbReference type="KEGG" id="tnl:113491948"/>
<evidence type="ECO:0000313" key="12">
    <source>
        <dbReference type="Proteomes" id="UP000322000"/>
    </source>
</evidence>
<comment type="similarity">
    <text evidence="2">Belongs to the dynein intermediate chain family.</text>
</comment>
<dbReference type="Pfam" id="PF00400">
    <property type="entry name" value="WD40"/>
    <property type="match status" value="1"/>
</dbReference>
<dbReference type="RefSeq" id="XP_026724964.1">
    <property type="nucleotide sequence ID" value="XM_026869163.1"/>
</dbReference>
<evidence type="ECO:0000313" key="13">
    <source>
        <dbReference type="RefSeq" id="XP_026724964.1"/>
    </source>
</evidence>
<evidence type="ECO:0000256" key="6">
    <source>
        <dbReference type="ARBA" id="ARBA00022737"/>
    </source>
</evidence>
<dbReference type="SUPFAM" id="SSF50978">
    <property type="entry name" value="WD40 repeat-like"/>
    <property type="match status" value="1"/>
</dbReference>
<sequence>MDILATDFSMKRCLYGRQPLFNATKPELLDSIEPDRELQRQFGLRNPVHSSCQVSKPMSEHIMNTIRVETRSQGINHCEGGWPKDVNHKNEEETIRYRKRVERDDHYVRAITRLAPKFEYFIHQNNAIEIYQQYFKDIDEQAPVERPTVKVTNLYRDPQNRPIADISWTNEEDPKVVVCYCDRRYPITGPVNENVTCCLWDLENADMPSSEFYPPAACWKLACSSHPSIIVGGLENGKVCVFDRRAERVPVAISSTHSAHHDPVTALLFIQSRTSTEFFTGSSDGQCMWYDTRDLSEPISALFICPDLPVGRTAGLNSAHGISALQFERSFPTRFLCGTETGMVINVNRKGKTPQEVLSAPYKAHKGPVRAVHRSPCTSKMFITCGDWTTHIWSDDIRSSPIITGMPHRYQVKDVVWTPQRHSGFMTVSSDGKFRYWDLLRRRLKPIVSLPVSQYSLYRIVPHEEGRLVSMGGRAGILYLVSLSDDLVLPGDTDKQLMIQHFERETHREHILENRIKEIRLKIKADAEHDGTPTEEPFDEEAAIKACEDDFKRIIIDEFRRAGVPVSHATTAIKTDAMRHR</sequence>
<dbReference type="GO" id="GO:0045503">
    <property type="term" value="F:dynein light chain binding"/>
    <property type="evidence" value="ECO:0007669"/>
    <property type="project" value="TreeGrafter"/>
</dbReference>
<keyword evidence="3" id="KW-0963">Cytoplasm</keyword>
<dbReference type="SMART" id="SM00320">
    <property type="entry name" value="WD40"/>
    <property type="match status" value="5"/>
</dbReference>
<comment type="subcellular location">
    <subcellularLocation>
        <location evidence="1">Cytoplasm</location>
        <location evidence="1">Cytoskeleton</location>
        <location evidence="1">Cilium axoneme</location>
    </subcellularLocation>
</comment>
<dbReference type="Proteomes" id="UP000322000">
    <property type="component" value="Chromosome 3"/>
</dbReference>